<evidence type="ECO:0000256" key="6">
    <source>
        <dbReference type="ARBA" id="ARBA00023303"/>
    </source>
</evidence>
<evidence type="ECO:0000256" key="7">
    <source>
        <dbReference type="ARBA" id="ARBA00035120"/>
    </source>
</evidence>
<dbReference type="Pfam" id="PF02537">
    <property type="entry name" value="CRCB"/>
    <property type="match status" value="1"/>
</dbReference>
<evidence type="ECO:0000256" key="3">
    <source>
        <dbReference type="ARBA" id="ARBA00022692"/>
    </source>
</evidence>
<feature type="transmembrane region" description="Helical" evidence="10">
    <location>
        <begin position="76"/>
        <end position="98"/>
    </location>
</feature>
<dbReference type="PATRIC" id="fig|797516.3.peg.871"/>
<comment type="subcellular location">
    <subcellularLocation>
        <location evidence="1 10">Cell membrane</location>
        <topology evidence="1 10">Multi-pass membrane protein</topology>
    </subcellularLocation>
</comment>
<keyword evidence="3 10" id="KW-0812">Transmembrane</keyword>
<dbReference type="GO" id="GO:0062054">
    <property type="term" value="F:fluoride channel activity"/>
    <property type="evidence" value="ECO:0007669"/>
    <property type="project" value="UniProtKB-UniRule"/>
</dbReference>
<feature type="transmembrane region" description="Helical" evidence="10">
    <location>
        <begin position="12"/>
        <end position="33"/>
    </location>
</feature>
<evidence type="ECO:0000256" key="10">
    <source>
        <dbReference type="HAMAP-Rule" id="MF_00454"/>
    </source>
</evidence>
<comment type="activity regulation">
    <text evidence="10">Na(+) is not transported, but it plays an essential structural role and its presence is essential for fluoride channel function.</text>
</comment>
<sequence length="140" mass="15515">MVKEKVMKRYDWYRVGQFLSVFMGGMIGGVGRYEVGIWLNDGHSLLATTTVNLVGCFLLVFTIYGLDLHFAFPEWIILGLGTGIIGAFTTFSTFTVQFVQTIQTDSLTAIGFLAANLFGGMLMAILGFGAVQLIKWRVRE</sequence>
<comment type="catalytic activity">
    <reaction evidence="8">
        <text>fluoride(in) = fluoride(out)</text>
        <dbReference type="Rhea" id="RHEA:76159"/>
        <dbReference type="ChEBI" id="CHEBI:17051"/>
    </reaction>
    <physiologicalReaction direction="left-to-right" evidence="8">
        <dbReference type="Rhea" id="RHEA:76160"/>
    </physiologicalReaction>
</comment>
<feature type="transmembrane region" description="Helical" evidence="10">
    <location>
        <begin position="45"/>
        <end position="64"/>
    </location>
</feature>
<dbReference type="AlphaFoldDB" id="H1LEF6"/>
<feature type="binding site" evidence="10">
    <location>
        <position position="86"/>
    </location>
    <ligand>
        <name>Na(+)</name>
        <dbReference type="ChEBI" id="CHEBI:29101"/>
        <note>structural</note>
    </ligand>
</feature>
<feature type="transmembrane region" description="Helical" evidence="10">
    <location>
        <begin position="110"/>
        <end position="134"/>
    </location>
</feature>
<evidence type="ECO:0000313" key="12">
    <source>
        <dbReference type="Proteomes" id="UP000005025"/>
    </source>
</evidence>
<dbReference type="EMBL" id="AGRJ01000099">
    <property type="protein sequence ID" value="EHO52479.1"/>
    <property type="molecule type" value="Genomic_DNA"/>
</dbReference>
<keyword evidence="2 10" id="KW-1003">Cell membrane</keyword>
<keyword evidence="10" id="KW-0813">Transport</keyword>
<keyword evidence="6 10" id="KW-0407">Ion channel</keyword>
<dbReference type="STRING" id="797516.HMPREF9104_00982"/>
<dbReference type="HOGENOM" id="CLU_114342_1_2_9"/>
<dbReference type="HAMAP" id="MF_00454">
    <property type="entry name" value="FluC"/>
    <property type="match status" value="1"/>
</dbReference>
<proteinExistence type="inferred from homology"/>
<protein>
    <recommendedName>
        <fullName evidence="10">Fluoride-specific ion channel FluC</fullName>
    </recommendedName>
</protein>
<keyword evidence="10" id="KW-0479">Metal-binding</keyword>
<keyword evidence="10" id="KW-0915">Sodium</keyword>
<evidence type="ECO:0000256" key="4">
    <source>
        <dbReference type="ARBA" id="ARBA00022989"/>
    </source>
</evidence>
<comment type="function">
    <text evidence="9 10">Fluoride-specific ion channel. Important for reducing fluoride concentration in the cell, thus reducing its toxicity.</text>
</comment>
<name>H1LEF6_9LACO</name>
<dbReference type="InterPro" id="IPR003691">
    <property type="entry name" value="FluC"/>
</dbReference>
<dbReference type="GO" id="GO:0046872">
    <property type="term" value="F:metal ion binding"/>
    <property type="evidence" value="ECO:0007669"/>
    <property type="project" value="UniProtKB-KW"/>
</dbReference>
<dbReference type="GO" id="GO:0005886">
    <property type="term" value="C:plasma membrane"/>
    <property type="evidence" value="ECO:0007669"/>
    <property type="project" value="UniProtKB-SubCell"/>
</dbReference>
<keyword evidence="5 10" id="KW-0472">Membrane</keyword>
<keyword evidence="10" id="KW-0406">Ion transport</keyword>
<feature type="binding site" evidence="10">
    <location>
        <position position="89"/>
    </location>
    <ligand>
        <name>Na(+)</name>
        <dbReference type="ChEBI" id="CHEBI:29101"/>
        <note>structural</note>
    </ligand>
</feature>
<evidence type="ECO:0000256" key="9">
    <source>
        <dbReference type="ARBA" id="ARBA00049940"/>
    </source>
</evidence>
<dbReference type="GO" id="GO:0140114">
    <property type="term" value="P:cellular detoxification of fluoride"/>
    <property type="evidence" value="ECO:0007669"/>
    <property type="project" value="UniProtKB-UniRule"/>
</dbReference>
<comment type="similarity">
    <text evidence="7 10">Belongs to the fluoride channel Fluc/FEX (TC 1.A.43) family.</text>
</comment>
<evidence type="ECO:0000256" key="2">
    <source>
        <dbReference type="ARBA" id="ARBA00022475"/>
    </source>
</evidence>
<gene>
    <name evidence="10" type="primary">fluC</name>
    <name evidence="10" type="synonym">crcB</name>
    <name evidence="11" type="ORF">HMPREF9104_00982</name>
</gene>
<evidence type="ECO:0000256" key="5">
    <source>
        <dbReference type="ARBA" id="ARBA00023136"/>
    </source>
</evidence>
<comment type="caution">
    <text evidence="11">The sequence shown here is derived from an EMBL/GenBank/DDBJ whole genome shotgun (WGS) entry which is preliminary data.</text>
</comment>
<evidence type="ECO:0000256" key="1">
    <source>
        <dbReference type="ARBA" id="ARBA00004651"/>
    </source>
</evidence>
<evidence type="ECO:0000256" key="8">
    <source>
        <dbReference type="ARBA" id="ARBA00035585"/>
    </source>
</evidence>
<accession>H1LEF6</accession>
<organism evidence="11 12">
    <name type="scientific">Lentilactobacillus kisonensis F0435</name>
    <dbReference type="NCBI Taxonomy" id="797516"/>
    <lineage>
        <taxon>Bacteria</taxon>
        <taxon>Bacillati</taxon>
        <taxon>Bacillota</taxon>
        <taxon>Bacilli</taxon>
        <taxon>Lactobacillales</taxon>
        <taxon>Lactobacillaceae</taxon>
        <taxon>Lentilactobacillus</taxon>
    </lineage>
</organism>
<dbReference type="Proteomes" id="UP000005025">
    <property type="component" value="Unassembled WGS sequence"/>
</dbReference>
<reference evidence="11 12" key="1">
    <citation type="submission" date="2011-09" db="EMBL/GenBank/DDBJ databases">
        <authorList>
            <person name="Weinstock G."/>
            <person name="Sodergren E."/>
            <person name="Clifton S."/>
            <person name="Fulton L."/>
            <person name="Fulton B."/>
            <person name="Courtney L."/>
            <person name="Fronick C."/>
            <person name="Harrison M."/>
            <person name="Strong C."/>
            <person name="Farmer C."/>
            <person name="Delahaunty K."/>
            <person name="Markovic C."/>
            <person name="Hall O."/>
            <person name="Minx P."/>
            <person name="Tomlinson C."/>
            <person name="Mitreva M."/>
            <person name="Hou S."/>
            <person name="Chen J."/>
            <person name="Wollam A."/>
            <person name="Pepin K.H."/>
            <person name="Johnson M."/>
            <person name="Bhonagiri V."/>
            <person name="Zhang X."/>
            <person name="Suruliraj S."/>
            <person name="Warren W."/>
            <person name="Chinwalla A."/>
            <person name="Mardis E.R."/>
            <person name="Wilson R.K."/>
        </authorList>
    </citation>
    <scope>NUCLEOTIDE SEQUENCE [LARGE SCALE GENOMIC DNA]</scope>
    <source>
        <strain evidence="11 12">F0435</strain>
    </source>
</reference>
<keyword evidence="4 10" id="KW-1133">Transmembrane helix</keyword>
<evidence type="ECO:0000313" key="11">
    <source>
        <dbReference type="EMBL" id="EHO52479.1"/>
    </source>
</evidence>